<evidence type="ECO:0000256" key="1">
    <source>
        <dbReference type="SAM" id="SignalP"/>
    </source>
</evidence>
<dbReference type="Proteomes" id="UP000242792">
    <property type="component" value="Chromosome"/>
</dbReference>
<dbReference type="OrthoDB" id="8797026at2"/>
<feature type="chain" id="PRO_5030036155" evidence="1">
    <location>
        <begin position="23"/>
        <end position="174"/>
    </location>
</feature>
<evidence type="ECO:0000313" key="3">
    <source>
        <dbReference type="EMBL" id="AQZ97829.1"/>
    </source>
</evidence>
<accession>A0A1V3TGR0</accession>
<dbReference type="AlphaFoldDB" id="A0A1V3TGR0"/>
<dbReference type="EMBL" id="CP020121">
    <property type="protein sequence ID" value="AQZ97829.1"/>
    <property type="molecule type" value="Genomic_DNA"/>
</dbReference>
<feature type="signal peptide" evidence="1">
    <location>
        <begin position="1"/>
        <end position="22"/>
    </location>
</feature>
<protein>
    <submittedName>
        <fullName evidence="3">Peptidase</fullName>
    </submittedName>
</protein>
<name>A0A1V3TGR0_9BURK</name>
<sequence>MRIHRHLIAALALSSISWAAQADSPAQWQTLTRDVQISLEQAIQNATKTVPGKALEVELDDGKGTGVRYEVQVLTPAGDSVEVWVNAADGQARLHANDGPAKRKDAQRAEQAKIDMSKAIQAATAHTPGKAVKAELDNHWGTVTYQVDVLQPDFTVMEIKVDAANGQVLRAKKD</sequence>
<organism evidence="3 4">
    <name type="scientific">Comamonas kerstersii</name>
    <dbReference type="NCBI Taxonomy" id="225992"/>
    <lineage>
        <taxon>Bacteria</taxon>
        <taxon>Pseudomonadati</taxon>
        <taxon>Pseudomonadota</taxon>
        <taxon>Betaproteobacteria</taxon>
        <taxon>Burkholderiales</taxon>
        <taxon>Comamonadaceae</taxon>
        <taxon>Comamonas</taxon>
    </lineage>
</organism>
<reference evidence="3 4" key="1">
    <citation type="submission" date="2017-03" db="EMBL/GenBank/DDBJ databases">
        <title>Rapid Whole Genome Sequencing of Comamonas kerstersii Causing Continuous ambulatory Peritoneal Dialysis-Associated Peritonitis.</title>
        <authorList>
            <person name="Zheng B."/>
        </authorList>
    </citation>
    <scope>NUCLEOTIDE SEQUENCE [LARGE SCALE GENOMIC DNA]</scope>
    <source>
        <strain evidence="3 4">8943</strain>
    </source>
</reference>
<accession>A0A1V0BD19</accession>
<dbReference type="KEGG" id="cke:B5M06_05670"/>
<dbReference type="Gene3D" id="3.10.450.40">
    <property type="match status" value="2"/>
</dbReference>
<feature type="domain" description="PepSY" evidence="2">
    <location>
        <begin position="37"/>
        <end position="91"/>
    </location>
</feature>
<feature type="domain" description="PepSY" evidence="2">
    <location>
        <begin position="113"/>
        <end position="170"/>
    </location>
</feature>
<evidence type="ECO:0000313" key="4">
    <source>
        <dbReference type="Proteomes" id="UP000242792"/>
    </source>
</evidence>
<evidence type="ECO:0000259" key="2">
    <source>
        <dbReference type="Pfam" id="PF03413"/>
    </source>
</evidence>
<dbReference type="Pfam" id="PF03413">
    <property type="entry name" value="PepSY"/>
    <property type="match status" value="2"/>
</dbReference>
<dbReference type="InterPro" id="IPR025711">
    <property type="entry name" value="PepSY"/>
</dbReference>
<gene>
    <name evidence="3" type="ORF">B5M06_05670</name>
</gene>
<keyword evidence="1" id="KW-0732">Signal</keyword>
<dbReference type="GeneID" id="83038808"/>
<dbReference type="RefSeq" id="WP_054067149.1">
    <property type="nucleotide sequence ID" value="NZ_CAUCIF010000003.1"/>
</dbReference>
<proteinExistence type="predicted"/>